<dbReference type="PANTHER" id="PTHR13271">
    <property type="entry name" value="UNCHARACTERIZED PUTATIVE METHYLTRANSFERASE"/>
    <property type="match status" value="1"/>
</dbReference>
<gene>
    <name evidence="2" type="primary">SETD6</name>
    <name evidence="2" type="ORF">TSPGSL018_8487</name>
</gene>
<dbReference type="Pfam" id="PF00856">
    <property type="entry name" value="SET"/>
    <property type="match status" value="1"/>
</dbReference>
<name>A0A061R991_9CHLO</name>
<dbReference type="InterPro" id="IPR001214">
    <property type="entry name" value="SET_dom"/>
</dbReference>
<dbReference type="Gene3D" id="3.90.1410.10">
    <property type="entry name" value="set domain protein methyltransferase, domain 1"/>
    <property type="match status" value="1"/>
</dbReference>
<feature type="non-terminal residue" evidence="2">
    <location>
        <position position="465"/>
    </location>
</feature>
<dbReference type="PROSITE" id="PS50280">
    <property type="entry name" value="SET"/>
    <property type="match status" value="1"/>
</dbReference>
<sequence>MKKKESEFLSWLLAQGCSLEGVKISRFEDSTGRGVQATRQIQAGEVLVKIPESLVITPDKSTASDALKRFGLGPSEFESPRLEKEALVLAVLAELAADTSSKWNPYLSALPPQPQLNCPAVWSQVELRTLCGCTALQNRMLSPTDDTEELPNMTDEHWLHIAVPFLEANPGLGFGTTSKGRSLYNYATALVAGYSFSLGRGGIQAMVPFWDFFNHAAPGEEGVRLAHESKSKTLQMIAIRDHDAGEQVFNSYGALGNQELLRRYGFVLQPNHLDSAFLHLHPDRLAPAALSHGARSAGVEPHTRHALRLLKQAGVLPDSGMSVAVPVQGTPPADLLEALRLLTADAEHVAGLGRALLASSPRRQYRPARLLRRLCRSSARHGDRVAAALAELADEALERQRQALEAARSATGVSTTRAELAAVAISGECRCLEALRDFARDKAAVQGALRTSATQVWGPLLRRRA</sequence>
<dbReference type="AlphaFoldDB" id="A0A061R991"/>
<reference evidence="2" key="1">
    <citation type="submission" date="2014-05" db="EMBL/GenBank/DDBJ databases">
        <title>The transcriptome of the halophilic microalga Tetraselmis sp. GSL018 isolated from the Great Salt Lake, Utah.</title>
        <authorList>
            <person name="Jinkerson R.E."/>
            <person name="D'Adamo S."/>
            <person name="Posewitz M.C."/>
        </authorList>
    </citation>
    <scope>NUCLEOTIDE SEQUENCE</scope>
    <source>
        <strain evidence="2">GSL018</strain>
    </source>
</reference>
<evidence type="ECO:0000259" key="1">
    <source>
        <dbReference type="PROSITE" id="PS50280"/>
    </source>
</evidence>
<accession>A0A061R991</accession>
<dbReference type="EMBL" id="GBEZ01017840">
    <property type="protein sequence ID" value="JAC68533.1"/>
    <property type="molecule type" value="Transcribed_RNA"/>
</dbReference>
<protein>
    <submittedName>
        <fullName evidence="2">SET domain-containing protein 6</fullName>
    </submittedName>
</protein>
<feature type="domain" description="SET" evidence="1">
    <location>
        <begin position="20"/>
        <end position="253"/>
    </location>
</feature>
<evidence type="ECO:0000313" key="2">
    <source>
        <dbReference type="EMBL" id="JAC68533.1"/>
    </source>
</evidence>
<dbReference type="PANTHER" id="PTHR13271:SF145">
    <property type="entry name" value="SET DOMAIN-CONTAINING PROTEIN"/>
    <property type="match status" value="1"/>
</dbReference>
<dbReference type="InterPro" id="IPR046341">
    <property type="entry name" value="SET_dom_sf"/>
</dbReference>
<dbReference type="GO" id="GO:0016279">
    <property type="term" value="F:protein-lysine N-methyltransferase activity"/>
    <property type="evidence" value="ECO:0007669"/>
    <property type="project" value="TreeGrafter"/>
</dbReference>
<proteinExistence type="predicted"/>
<organism evidence="2">
    <name type="scientific">Tetraselmis sp. GSL018</name>
    <dbReference type="NCBI Taxonomy" id="582737"/>
    <lineage>
        <taxon>Eukaryota</taxon>
        <taxon>Viridiplantae</taxon>
        <taxon>Chlorophyta</taxon>
        <taxon>core chlorophytes</taxon>
        <taxon>Chlorodendrophyceae</taxon>
        <taxon>Chlorodendrales</taxon>
        <taxon>Chlorodendraceae</taxon>
        <taxon>Tetraselmis</taxon>
    </lineage>
</organism>
<dbReference type="InterPro" id="IPR050600">
    <property type="entry name" value="SETD3_SETD6_MTase"/>
</dbReference>
<dbReference type="SUPFAM" id="SSF82199">
    <property type="entry name" value="SET domain"/>
    <property type="match status" value="1"/>
</dbReference>